<protein>
    <submittedName>
        <fullName evidence="1">Uncharacterized protein</fullName>
    </submittedName>
</protein>
<dbReference type="RefSeq" id="XP_001305443.1">
    <property type="nucleotide sequence ID" value="XM_001305442.1"/>
</dbReference>
<gene>
    <name evidence="1" type="ORF">TVAG_247940</name>
</gene>
<dbReference type="Proteomes" id="UP000001542">
    <property type="component" value="Unassembled WGS sequence"/>
</dbReference>
<evidence type="ECO:0000313" key="1">
    <source>
        <dbReference type="EMBL" id="EAX92513.1"/>
    </source>
</evidence>
<keyword evidence="2" id="KW-1185">Reference proteome</keyword>
<dbReference type="KEGG" id="tva:75637172"/>
<name>A2FRE9_TRIV3</name>
<dbReference type="VEuPathDB" id="TrichDB:TVAGG3_0042350"/>
<reference evidence="1" key="1">
    <citation type="submission" date="2006-10" db="EMBL/GenBank/DDBJ databases">
        <authorList>
            <person name="Amadeo P."/>
            <person name="Zhao Q."/>
            <person name="Wortman J."/>
            <person name="Fraser-Liggett C."/>
            <person name="Carlton J."/>
        </authorList>
    </citation>
    <scope>NUCLEOTIDE SEQUENCE</scope>
    <source>
        <strain evidence="1">G3</strain>
    </source>
</reference>
<proteinExistence type="predicted"/>
<sequence length="76" mass="8292">MFAFAVLASSRVPRYPVRPVAPVFRIPRPFPRPVPVAKLNGEEEEDPENIWGTIAKEVIKEAAKSAAADAIYSGAK</sequence>
<dbReference type="AlphaFoldDB" id="A2FRE9"/>
<accession>A2FRE9</accession>
<reference evidence="1" key="2">
    <citation type="journal article" date="2007" name="Science">
        <title>Draft genome sequence of the sexually transmitted pathogen Trichomonas vaginalis.</title>
        <authorList>
            <person name="Carlton J.M."/>
            <person name="Hirt R.P."/>
            <person name="Silva J.C."/>
            <person name="Delcher A.L."/>
            <person name="Schatz M."/>
            <person name="Zhao Q."/>
            <person name="Wortman J.R."/>
            <person name="Bidwell S.L."/>
            <person name="Alsmark U.C.M."/>
            <person name="Besteiro S."/>
            <person name="Sicheritz-Ponten T."/>
            <person name="Noel C.J."/>
            <person name="Dacks J.B."/>
            <person name="Foster P.G."/>
            <person name="Simillion C."/>
            <person name="Van de Peer Y."/>
            <person name="Miranda-Saavedra D."/>
            <person name="Barton G.J."/>
            <person name="Westrop G.D."/>
            <person name="Mueller S."/>
            <person name="Dessi D."/>
            <person name="Fiori P.L."/>
            <person name="Ren Q."/>
            <person name="Paulsen I."/>
            <person name="Zhang H."/>
            <person name="Bastida-Corcuera F.D."/>
            <person name="Simoes-Barbosa A."/>
            <person name="Brown M.T."/>
            <person name="Hayes R.D."/>
            <person name="Mukherjee M."/>
            <person name="Okumura C.Y."/>
            <person name="Schneider R."/>
            <person name="Smith A.J."/>
            <person name="Vanacova S."/>
            <person name="Villalvazo M."/>
            <person name="Haas B.J."/>
            <person name="Pertea M."/>
            <person name="Feldblyum T.V."/>
            <person name="Utterback T.R."/>
            <person name="Shu C.L."/>
            <person name="Osoegawa K."/>
            <person name="de Jong P.J."/>
            <person name="Hrdy I."/>
            <person name="Horvathova L."/>
            <person name="Zubacova Z."/>
            <person name="Dolezal P."/>
            <person name="Malik S.B."/>
            <person name="Logsdon J.M. Jr."/>
            <person name="Henze K."/>
            <person name="Gupta A."/>
            <person name="Wang C.C."/>
            <person name="Dunne R.L."/>
            <person name="Upcroft J.A."/>
            <person name="Upcroft P."/>
            <person name="White O."/>
            <person name="Salzberg S.L."/>
            <person name="Tang P."/>
            <person name="Chiu C.-H."/>
            <person name="Lee Y.-S."/>
            <person name="Embley T.M."/>
            <person name="Coombs G.H."/>
            <person name="Mottram J.C."/>
            <person name="Tachezy J."/>
            <person name="Fraser-Liggett C.M."/>
            <person name="Johnson P.J."/>
        </authorList>
    </citation>
    <scope>NUCLEOTIDE SEQUENCE [LARGE SCALE GENOMIC DNA]</scope>
    <source>
        <strain evidence="1">G3</strain>
    </source>
</reference>
<organism evidence="1 2">
    <name type="scientific">Trichomonas vaginalis (strain ATCC PRA-98 / G3)</name>
    <dbReference type="NCBI Taxonomy" id="412133"/>
    <lineage>
        <taxon>Eukaryota</taxon>
        <taxon>Metamonada</taxon>
        <taxon>Parabasalia</taxon>
        <taxon>Trichomonadida</taxon>
        <taxon>Trichomonadidae</taxon>
        <taxon>Trichomonas</taxon>
    </lineage>
</organism>
<evidence type="ECO:0000313" key="2">
    <source>
        <dbReference type="Proteomes" id="UP000001542"/>
    </source>
</evidence>
<dbReference type="InParanoid" id="A2FRE9"/>
<dbReference type="EMBL" id="DS113963">
    <property type="protein sequence ID" value="EAX92513.1"/>
    <property type="molecule type" value="Genomic_DNA"/>
</dbReference>